<proteinExistence type="predicted"/>
<evidence type="ECO:0000259" key="2">
    <source>
        <dbReference type="SMART" id="SM00754"/>
    </source>
</evidence>
<protein>
    <recommendedName>
        <fullName evidence="2">CHRD domain-containing protein</fullName>
    </recommendedName>
</protein>
<feature type="chain" id="PRO_5040272298" description="CHRD domain-containing protein" evidence="1">
    <location>
        <begin position="18"/>
        <end position="228"/>
    </location>
</feature>
<gene>
    <name evidence="3" type="ORF">J7T54_002298</name>
</gene>
<dbReference type="InterPro" id="IPR010895">
    <property type="entry name" value="CHRD"/>
</dbReference>
<dbReference type="Proteomes" id="UP001055219">
    <property type="component" value="Unassembled WGS sequence"/>
</dbReference>
<evidence type="ECO:0000256" key="1">
    <source>
        <dbReference type="SAM" id="SignalP"/>
    </source>
</evidence>
<reference evidence="3" key="2">
    <citation type="submission" date="2022-07" db="EMBL/GenBank/DDBJ databases">
        <authorList>
            <person name="Goncalves M.F.M."/>
            <person name="Hilario S."/>
            <person name="Van De Peer Y."/>
            <person name="Esteves A.C."/>
            <person name="Alves A."/>
        </authorList>
    </citation>
    <scope>NUCLEOTIDE SEQUENCE</scope>
    <source>
        <strain evidence="3">MUM 19.33</strain>
    </source>
</reference>
<keyword evidence="1" id="KW-0732">Signal</keyword>
<dbReference type="OrthoDB" id="3554264at2759"/>
<dbReference type="Pfam" id="PF07452">
    <property type="entry name" value="CHRD"/>
    <property type="match status" value="1"/>
</dbReference>
<dbReference type="GeneID" id="75828810"/>
<sequence length="228" mass="23862">MKTAAVLTTALAAATQAVPILNLGNGRGNKGGLLGGLLDLDLDLGSGLNLDLGKGDLNLGDLDVDLDLDLDLALGGKKGKYFTSAYQVIATPDQVVNTMNEKTGGLEGTKGLYTFGINSNKDVICYKIVITGFEGEYQSSAKTATHVHQADKGMSGPPRITFPDPQGDKVRVSKGCLQGPFTTGIIVDGQDTGRGFTLKQIEENPSNFNADVHSSLAVPGAVRGQFKH</sequence>
<accession>A0A9P9Y126</accession>
<dbReference type="AlphaFoldDB" id="A0A9P9Y126"/>
<dbReference type="SMART" id="SM00754">
    <property type="entry name" value="CHRD"/>
    <property type="match status" value="1"/>
</dbReference>
<evidence type="ECO:0000313" key="4">
    <source>
        <dbReference type="Proteomes" id="UP001055219"/>
    </source>
</evidence>
<comment type="caution">
    <text evidence="3">The sequence shown here is derived from an EMBL/GenBank/DDBJ whole genome shotgun (WGS) entry which is preliminary data.</text>
</comment>
<reference evidence="3" key="1">
    <citation type="journal article" date="2021" name="J Fungi (Basel)">
        <title>Genomic and Metabolomic Analyses of the Marine Fungus Emericellopsis cladophorae: Insights into Saltwater Adaptability Mechanisms and Its Biosynthetic Potential.</title>
        <authorList>
            <person name="Goncalves M.F.M."/>
            <person name="Hilario S."/>
            <person name="Van de Peer Y."/>
            <person name="Esteves A.C."/>
            <person name="Alves A."/>
        </authorList>
    </citation>
    <scope>NUCLEOTIDE SEQUENCE</scope>
    <source>
        <strain evidence="3">MUM 19.33</strain>
    </source>
</reference>
<feature type="domain" description="CHRD" evidence="2">
    <location>
        <begin position="84"/>
        <end position="228"/>
    </location>
</feature>
<evidence type="ECO:0000313" key="3">
    <source>
        <dbReference type="EMBL" id="KAI6781405.1"/>
    </source>
</evidence>
<keyword evidence="4" id="KW-1185">Reference proteome</keyword>
<dbReference type="EMBL" id="JAGIXG020000022">
    <property type="protein sequence ID" value="KAI6781405.1"/>
    <property type="molecule type" value="Genomic_DNA"/>
</dbReference>
<feature type="signal peptide" evidence="1">
    <location>
        <begin position="1"/>
        <end position="17"/>
    </location>
</feature>
<name>A0A9P9Y126_9HYPO</name>
<organism evidence="3 4">
    <name type="scientific">Emericellopsis cladophorae</name>
    <dbReference type="NCBI Taxonomy" id="2686198"/>
    <lineage>
        <taxon>Eukaryota</taxon>
        <taxon>Fungi</taxon>
        <taxon>Dikarya</taxon>
        <taxon>Ascomycota</taxon>
        <taxon>Pezizomycotina</taxon>
        <taxon>Sordariomycetes</taxon>
        <taxon>Hypocreomycetidae</taxon>
        <taxon>Hypocreales</taxon>
        <taxon>Bionectriaceae</taxon>
        <taxon>Emericellopsis</taxon>
    </lineage>
</organism>
<dbReference type="RefSeq" id="XP_051362261.1">
    <property type="nucleotide sequence ID" value="XM_051506476.1"/>
</dbReference>